<dbReference type="InterPro" id="IPR046531">
    <property type="entry name" value="DUF6596"/>
</dbReference>
<feature type="domain" description="RNA polymerase sigma-70 region 2" evidence="2">
    <location>
        <begin position="16"/>
        <end position="78"/>
    </location>
</feature>
<dbReference type="InterPro" id="IPR013325">
    <property type="entry name" value="RNA_pol_sigma_r2"/>
</dbReference>
<keyword evidence="5" id="KW-1185">Reference proteome</keyword>
<sequence>MSNPSRAAEIAARDSYGRLLAFLSSRTHDIAMAEDALADAFAKALSHWPEHGIPQNPDAWLLTAARNKLTDNQRHQTRFPTQSEIPEGSSEHDADTTIPDERLSLLMVCAHPSIAPDIHVPLMLQTVLGMEAKTIAHLFLVSPAALAKRLVRAKTKIRDAGIPFKIPDDDSLPDRSMAIFEAIYALHAHDWLDPKDAMGEEALYLADLLCRLMPGNAEALGLAALIALSQSRANARIIDNQLIPTHEQDPSRWNNQLIQYGSRQLRRAYQLGSIGRFQIEAAIEAAHIARKDTGKTDWAALNKLYFALQKIAPSAGALVAQAAITGRLHGPKQGLDALEQVEQQVGSAFQPLWASRAEMHAQLNENEAASRCYRKALSLTTDGPTIKLLNKKLLALEANSIAK</sequence>
<evidence type="ECO:0000313" key="5">
    <source>
        <dbReference type="Proteomes" id="UP000219439"/>
    </source>
</evidence>
<reference evidence="4 5" key="1">
    <citation type="submission" date="2017-09" db="EMBL/GenBank/DDBJ databases">
        <authorList>
            <person name="Ehlers B."/>
            <person name="Leendertz F.H."/>
        </authorList>
    </citation>
    <scope>NUCLEOTIDE SEQUENCE [LARGE SCALE GENOMIC DNA]</scope>
    <source>
        <strain evidence="4 5">DSM 18289</strain>
    </source>
</reference>
<organism evidence="4 5">
    <name type="scientific">Cohaesibacter gelatinilyticus</name>
    <dbReference type="NCBI Taxonomy" id="372072"/>
    <lineage>
        <taxon>Bacteria</taxon>
        <taxon>Pseudomonadati</taxon>
        <taxon>Pseudomonadota</taxon>
        <taxon>Alphaproteobacteria</taxon>
        <taxon>Hyphomicrobiales</taxon>
        <taxon>Cohaesibacteraceae</taxon>
    </lineage>
</organism>
<dbReference type="AlphaFoldDB" id="A0A285PDQ6"/>
<feature type="region of interest" description="Disordered" evidence="1">
    <location>
        <begin position="73"/>
        <end position="96"/>
    </location>
</feature>
<accession>A0A285PDQ6</accession>
<dbReference type="EMBL" id="OBEL01000002">
    <property type="protein sequence ID" value="SNZ19568.1"/>
    <property type="molecule type" value="Genomic_DNA"/>
</dbReference>
<dbReference type="PANTHER" id="PTHR47756:SF2">
    <property type="entry name" value="BLL6612 PROTEIN"/>
    <property type="match status" value="1"/>
</dbReference>
<gene>
    <name evidence="4" type="ORF">SAMN06265368_2658</name>
</gene>
<proteinExistence type="predicted"/>
<feature type="domain" description="DUF6596" evidence="3">
    <location>
        <begin position="176"/>
        <end position="268"/>
    </location>
</feature>
<evidence type="ECO:0000259" key="3">
    <source>
        <dbReference type="Pfam" id="PF20239"/>
    </source>
</evidence>
<dbReference type="InterPro" id="IPR007627">
    <property type="entry name" value="RNA_pol_sigma70_r2"/>
</dbReference>
<dbReference type="GO" id="GO:0006352">
    <property type="term" value="P:DNA-templated transcription initiation"/>
    <property type="evidence" value="ECO:0007669"/>
    <property type="project" value="InterPro"/>
</dbReference>
<evidence type="ECO:0000313" key="4">
    <source>
        <dbReference type="EMBL" id="SNZ19568.1"/>
    </source>
</evidence>
<dbReference type="GO" id="GO:0003700">
    <property type="term" value="F:DNA-binding transcription factor activity"/>
    <property type="evidence" value="ECO:0007669"/>
    <property type="project" value="InterPro"/>
</dbReference>
<evidence type="ECO:0000259" key="2">
    <source>
        <dbReference type="Pfam" id="PF04542"/>
    </source>
</evidence>
<dbReference type="SUPFAM" id="SSF88946">
    <property type="entry name" value="Sigma2 domain of RNA polymerase sigma factors"/>
    <property type="match status" value="1"/>
</dbReference>
<dbReference type="Gene3D" id="1.10.1740.10">
    <property type="match status" value="1"/>
</dbReference>
<dbReference type="Pfam" id="PF20239">
    <property type="entry name" value="DUF6596"/>
    <property type="match status" value="1"/>
</dbReference>
<dbReference type="RefSeq" id="WP_097153906.1">
    <property type="nucleotide sequence ID" value="NZ_OBEL01000002.1"/>
</dbReference>
<dbReference type="Proteomes" id="UP000219439">
    <property type="component" value="Unassembled WGS sequence"/>
</dbReference>
<protein>
    <submittedName>
        <fullName evidence="4">RNA polymerase sigma-70 factor, ECF subfamily</fullName>
    </submittedName>
</protein>
<dbReference type="PANTHER" id="PTHR47756">
    <property type="entry name" value="BLL6612 PROTEIN-RELATED"/>
    <property type="match status" value="1"/>
</dbReference>
<dbReference type="Pfam" id="PF04542">
    <property type="entry name" value="Sigma70_r2"/>
    <property type="match status" value="1"/>
</dbReference>
<name>A0A285PDQ6_9HYPH</name>
<evidence type="ECO:0000256" key="1">
    <source>
        <dbReference type="SAM" id="MobiDB-lite"/>
    </source>
</evidence>
<dbReference type="OrthoDB" id="9780299at2"/>